<dbReference type="OrthoDB" id="1743486at2759"/>
<reference evidence="1 2" key="1">
    <citation type="submission" date="2020-09" db="EMBL/GenBank/DDBJ databases">
        <title>De no assembly of potato wild relative species, Solanum commersonii.</title>
        <authorList>
            <person name="Cho K."/>
        </authorList>
    </citation>
    <scope>NUCLEOTIDE SEQUENCE [LARGE SCALE GENOMIC DNA]</scope>
    <source>
        <strain evidence="1">LZ3.2</strain>
        <tissue evidence="1">Leaf</tissue>
    </source>
</reference>
<name>A0A9J5XXR3_SOLCO</name>
<sequence>MIFLLENFDLQRTDEPWKLFQRLGYVYNEREADKPQQHQNELFLLDYIQAFDKVLYYNNDKHKHTWFIKVLYKEWTKVSPDLNKLYYADHFCWLEKVDQIYFFIKFSIPWIHKRTPEIGFTEEDIPCLYRTYYNNFWDKLMKQDPKTKQLISQELLDFISEKIDEYNTIP</sequence>
<gene>
    <name evidence="1" type="ORF">H5410_043183</name>
</gene>
<dbReference type="Proteomes" id="UP000824120">
    <property type="component" value="Chromosome 8"/>
</dbReference>
<evidence type="ECO:0000313" key="2">
    <source>
        <dbReference type="Proteomes" id="UP000824120"/>
    </source>
</evidence>
<dbReference type="EMBL" id="JACXVP010000008">
    <property type="protein sequence ID" value="KAG5592669.1"/>
    <property type="molecule type" value="Genomic_DNA"/>
</dbReference>
<dbReference type="AlphaFoldDB" id="A0A9J5XXR3"/>
<organism evidence="1 2">
    <name type="scientific">Solanum commersonii</name>
    <name type="common">Commerson's wild potato</name>
    <name type="synonym">Commerson's nightshade</name>
    <dbReference type="NCBI Taxonomy" id="4109"/>
    <lineage>
        <taxon>Eukaryota</taxon>
        <taxon>Viridiplantae</taxon>
        <taxon>Streptophyta</taxon>
        <taxon>Embryophyta</taxon>
        <taxon>Tracheophyta</taxon>
        <taxon>Spermatophyta</taxon>
        <taxon>Magnoliopsida</taxon>
        <taxon>eudicotyledons</taxon>
        <taxon>Gunneridae</taxon>
        <taxon>Pentapetalae</taxon>
        <taxon>asterids</taxon>
        <taxon>lamiids</taxon>
        <taxon>Solanales</taxon>
        <taxon>Solanaceae</taxon>
        <taxon>Solanoideae</taxon>
        <taxon>Solaneae</taxon>
        <taxon>Solanum</taxon>
    </lineage>
</organism>
<protein>
    <submittedName>
        <fullName evidence="1">Uncharacterized protein</fullName>
    </submittedName>
</protein>
<comment type="caution">
    <text evidence="1">The sequence shown here is derived from an EMBL/GenBank/DDBJ whole genome shotgun (WGS) entry which is preliminary data.</text>
</comment>
<accession>A0A9J5XXR3</accession>
<evidence type="ECO:0000313" key="1">
    <source>
        <dbReference type="EMBL" id="KAG5592669.1"/>
    </source>
</evidence>
<keyword evidence="2" id="KW-1185">Reference proteome</keyword>
<proteinExistence type="predicted"/>